<reference evidence="14" key="1">
    <citation type="submission" date="2022-12" db="EMBL/GenBank/DDBJ databases">
        <authorList>
            <person name="Webb A."/>
        </authorList>
    </citation>
    <scope>NUCLEOTIDE SEQUENCE</scope>
    <source>
        <strain evidence="14">Hp1</strain>
    </source>
</reference>
<dbReference type="Pfam" id="PF03054">
    <property type="entry name" value="tRNA_Me_trans"/>
    <property type="match status" value="1"/>
</dbReference>
<dbReference type="EMBL" id="CANTFL010000037">
    <property type="protein sequence ID" value="CAI5709771.1"/>
    <property type="molecule type" value="Genomic_DNA"/>
</dbReference>
<gene>
    <name evidence="14" type="ORF">HBR001_LOCUS341</name>
</gene>
<comment type="similarity">
    <text evidence="2">Belongs to the MnmA/TRMU family.</text>
</comment>
<dbReference type="GO" id="GO:0005524">
    <property type="term" value="F:ATP binding"/>
    <property type="evidence" value="ECO:0007669"/>
    <property type="project" value="UniProtKB-KW"/>
</dbReference>
<proteinExistence type="inferred from homology"/>
<dbReference type="EC" id="2.8.1.14" evidence="3"/>
<comment type="caution">
    <text evidence="14">The sequence shown here is derived from an EMBL/GenBank/DDBJ whole genome shotgun (WGS) entry which is preliminary data.</text>
</comment>
<dbReference type="Gene3D" id="3.40.50.620">
    <property type="entry name" value="HUPs"/>
    <property type="match status" value="1"/>
</dbReference>
<evidence type="ECO:0000259" key="12">
    <source>
        <dbReference type="Pfam" id="PF20258"/>
    </source>
</evidence>
<name>A0AAV0SWL4_HYABA</name>
<evidence type="ECO:0000256" key="6">
    <source>
        <dbReference type="ARBA" id="ARBA00022694"/>
    </source>
</evidence>
<keyword evidence="7" id="KW-0547">Nucleotide-binding</keyword>
<keyword evidence="15" id="KW-1185">Reference proteome</keyword>
<evidence type="ECO:0000256" key="4">
    <source>
        <dbReference type="ARBA" id="ARBA00022555"/>
    </source>
</evidence>
<evidence type="ECO:0000256" key="5">
    <source>
        <dbReference type="ARBA" id="ARBA00022679"/>
    </source>
</evidence>
<dbReference type="Pfam" id="PF20258">
    <property type="entry name" value="tRNA_Me_trans_C"/>
    <property type="match status" value="1"/>
</dbReference>
<keyword evidence="8" id="KW-0067">ATP-binding</keyword>
<dbReference type="GO" id="GO:0000049">
    <property type="term" value="F:tRNA binding"/>
    <property type="evidence" value="ECO:0007669"/>
    <property type="project" value="UniProtKB-KW"/>
</dbReference>
<dbReference type="InterPro" id="IPR046884">
    <property type="entry name" value="MnmA-like_central"/>
</dbReference>
<evidence type="ECO:0000256" key="10">
    <source>
        <dbReference type="ARBA" id="ARBA00023157"/>
    </source>
</evidence>
<dbReference type="AlphaFoldDB" id="A0AAV0SWL4"/>
<evidence type="ECO:0000313" key="14">
    <source>
        <dbReference type="EMBL" id="CAI5709771.1"/>
    </source>
</evidence>
<comment type="catalytic activity">
    <reaction evidence="11">
        <text>5-taurinomethyluridine(34) in tRNA + S-sulfanyl-L-cysteinyl-[protein] + AH2 + ATP = 5-taurinomethyl-2-thiouridine(34) in tRNA + L-cysteinyl-[protein] + A + AMP + diphosphate + H(+)</text>
        <dbReference type="Rhea" id="RHEA:47040"/>
        <dbReference type="Rhea" id="RHEA-COMP:10131"/>
        <dbReference type="Rhea" id="RHEA-COMP:11726"/>
        <dbReference type="Rhea" id="RHEA-COMP:11732"/>
        <dbReference type="Rhea" id="RHEA-COMP:11733"/>
        <dbReference type="ChEBI" id="CHEBI:13193"/>
        <dbReference type="ChEBI" id="CHEBI:15378"/>
        <dbReference type="ChEBI" id="CHEBI:17499"/>
        <dbReference type="ChEBI" id="CHEBI:29950"/>
        <dbReference type="ChEBI" id="CHEBI:30616"/>
        <dbReference type="ChEBI" id="CHEBI:33019"/>
        <dbReference type="ChEBI" id="CHEBI:61963"/>
        <dbReference type="ChEBI" id="CHEBI:87171"/>
        <dbReference type="ChEBI" id="CHEBI:87172"/>
        <dbReference type="ChEBI" id="CHEBI:456215"/>
        <dbReference type="EC" id="2.8.1.14"/>
    </reaction>
</comment>
<keyword evidence="10" id="KW-1015">Disulfide bond</keyword>
<evidence type="ECO:0000256" key="9">
    <source>
        <dbReference type="ARBA" id="ARBA00022884"/>
    </source>
</evidence>
<feature type="domain" description="tRNA-specific 2-thiouridylase MnmA-like central" evidence="13">
    <location>
        <begin position="269"/>
        <end position="330"/>
    </location>
</feature>
<organism evidence="14 15">
    <name type="scientific">Hyaloperonospora brassicae</name>
    <name type="common">Brassica downy mildew</name>
    <name type="synonym">Peronospora brassicae</name>
    <dbReference type="NCBI Taxonomy" id="162125"/>
    <lineage>
        <taxon>Eukaryota</taxon>
        <taxon>Sar</taxon>
        <taxon>Stramenopiles</taxon>
        <taxon>Oomycota</taxon>
        <taxon>Peronosporomycetes</taxon>
        <taxon>Peronosporales</taxon>
        <taxon>Peronosporaceae</taxon>
        <taxon>Hyaloperonospora</taxon>
    </lineage>
</organism>
<evidence type="ECO:0000256" key="8">
    <source>
        <dbReference type="ARBA" id="ARBA00022840"/>
    </source>
</evidence>
<comment type="function">
    <text evidence="1">Catalyzes the 2-thiolation of uridine at the wobble position (U34) of mitochondrial tRNA(Lys), tRNA(Glu) and tRNA(Gln). Required for the formation of 5-taurinomethyl-2-thiouridine (tm5s2U) of mitochondrial tRNA(Lys), tRNA(Glu), and tRNA(Gln) at the wobble position. ATP is required to activate the C2 atom of the wobble base.</text>
</comment>
<dbReference type="GO" id="GO:0002143">
    <property type="term" value="P:tRNA wobble position uridine thiolation"/>
    <property type="evidence" value="ECO:0007669"/>
    <property type="project" value="TreeGrafter"/>
</dbReference>
<feature type="domain" description="tRNA-specific 2-thiouridylase MnmA-like C-terminal" evidence="12">
    <location>
        <begin position="423"/>
        <end position="455"/>
    </location>
</feature>
<evidence type="ECO:0000313" key="15">
    <source>
        <dbReference type="Proteomes" id="UP001162031"/>
    </source>
</evidence>
<evidence type="ECO:0000256" key="7">
    <source>
        <dbReference type="ARBA" id="ARBA00022741"/>
    </source>
</evidence>
<dbReference type="InterPro" id="IPR004506">
    <property type="entry name" value="MnmA-like"/>
</dbReference>
<keyword evidence="9" id="KW-0694">RNA-binding</keyword>
<sequence>MLWRPWRRVTVATARRGHCPALVINVSRRSAPAGSRHCCSRAGTTTAATSAATSPLDCRTSGNHVVVGMSGGVDSSVAAVLLKRQGYHVTGVYMQNWDPSDEQGRAACPIDADYSDVENVCQQLNIEAKRVNLVQSYWNHVFAPCLDGYAQGLTPNPDVLCNREIKFKAFTDYAKMIGADYVATGHYAALRPVEAGSAARCLYAARDRSKDQSYFLSSVSGSAFANVLFPLGDMDKTAVRRLAAQEGLCTATKRDSVGMCFIGKRKFADFIHQYVQQQHGHFSSLEGARLHPHQGFAAYTVGQGARVPGMAAKWFVVGKHQRDHSVTIAQGTRHPALFSDALFASMGQFNWIAGQVPRELSASGGRLRCFYRVRYRQELDECTVSLVSRADARAGASTLSDWPTAHGALLDDEQEATGSNCYLRVDFDHPQRGIAPEQALVLYRADGLCYGGGPIATAAQTYYEQHKSVADSVWDWHRQGQKEVVGRGAA</sequence>
<protein>
    <recommendedName>
        <fullName evidence="3">tRNA-5-taurinomethyluridine 2-sulfurtransferase</fullName>
        <ecNumber evidence="3">2.8.1.14</ecNumber>
    </recommendedName>
</protein>
<dbReference type="NCBIfam" id="TIGR00420">
    <property type="entry name" value="trmU"/>
    <property type="match status" value="1"/>
</dbReference>
<dbReference type="Gene3D" id="2.40.30.10">
    <property type="entry name" value="Translation factors"/>
    <property type="match status" value="1"/>
</dbReference>
<dbReference type="SUPFAM" id="SSF52402">
    <property type="entry name" value="Adenine nucleotide alpha hydrolases-like"/>
    <property type="match status" value="1"/>
</dbReference>
<evidence type="ECO:0000256" key="11">
    <source>
        <dbReference type="ARBA" id="ARBA00049564"/>
    </source>
</evidence>
<evidence type="ECO:0000256" key="1">
    <source>
        <dbReference type="ARBA" id="ARBA00003986"/>
    </source>
</evidence>
<dbReference type="Pfam" id="PF20259">
    <property type="entry name" value="tRNA_Me_trans_M"/>
    <property type="match status" value="1"/>
</dbReference>
<evidence type="ECO:0000256" key="3">
    <source>
        <dbReference type="ARBA" id="ARBA00011953"/>
    </source>
</evidence>
<dbReference type="HAMAP" id="MF_00144">
    <property type="entry name" value="tRNA_thiouridyl_MnmA"/>
    <property type="match status" value="1"/>
</dbReference>
<dbReference type="Gene3D" id="2.30.30.280">
    <property type="entry name" value="Adenine nucleotide alpha hydrolases-like domains"/>
    <property type="match status" value="1"/>
</dbReference>
<dbReference type="PANTHER" id="PTHR11933:SF5">
    <property type="entry name" value="MITOCHONDRIAL TRNA-SPECIFIC 2-THIOURIDYLASE 1"/>
    <property type="match status" value="1"/>
</dbReference>
<dbReference type="InterPro" id="IPR014729">
    <property type="entry name" value="Rossmann-like_a/b/a_fold"/>
</dbReference>
<dbReference type="NCBIfam" id="NF001138">
    <property type="entry name" value="PRK00143.1"/>
    <property type="match status" value="1"/>
</dbReference>
<keyword evidence="4" id="KW-0820">tRNA-binding</keyword>
<evidence type="ECO:0000256" key="2">
    <source>
        <dbReference type="ARBA" id="ARBA00006191"/>
    </source>
</evidence>
<evidence type="ECO:0000259" key="13">
    <source>
        <dbReference type="Pfam" id="PF20259"/>
    </source>
</evidence>
<dbReference type="InterPro" id="IPR023382">
    <property type="entry name" value="MnmA-like_central_sf"/>
</dbReference>
<dbReference type="InterPro" id="IPR046885">
    <property type="entry name" value="MnmA-like_C"/>
</dbReference>
<dbReference type="PANTHER" id="PTHR11933">
    <property type="entry name" value="TRNA 5-METHYLAMINOMETHYL-2-THIOURIDYLATE -METHYLTRANSFERASE"/>
    <property type="match status" value="1"/>
</dbReference>
<accession>A0AAV0SWL4</accession>
<dbReference type="GO" id="GO:0061708">
    <property type="term" value="F:tRNA-5-taurinomethyluridine 2-sulfurtransferase"/>
    <property type="evidence" value="ECO:0007669"/>
    <property type="project" value="UniProtKB-EC"/>
</dbReference>
<dbReference type="Proteomes" id="UP001162031">
    <property type="component" value="Unassembled WGS sequence"/>
</dbReference>
<keyword evidence="6" id="KW-0819">tRNA processing</keyword>
<keyword evidence="5" id="KW-0808">Transferase</keyword>
<dbReference type="CDD" id="cd01998">
    <property type="entry name" value="MnmA_TRMU-like"/>
    <property type="match status" value="1"/>
</dbReference>
<dbReference type="FunFam" id="3.40.50.620:FF:000115">
    <property type="entry name" value="tRNA-specific 2-thiouridylase MnmA"/>
    <property type="match status" value="1"/>
</dbReference>